<reference evidence="1 2" key="1">
    <citation type="submission" date="2017-06" db="EMBL/GenBank/DDBJ databases">
        <title>A platform for efficient transgenesis in Macrostomum lignano, a flatworm model organism for stem cell research.</title>
        <authorList>
            <person name="Berezikov E."/>
        </authorList>
    </citation>
    <scope>NUCLEOTIDE SEQUENCE [LARGE SCALE GENOMIC DNA]</scope>
    <source>
        <strain evidence="1">DV1</strain>
        <tissue evidence="1">Whole organism</tissue>
    </source>
</reference>
<accession>A0A267FW45</accession>
<keyword evidence="2" id="KW-1185">Reference proteome</keyword>
<dbReference type="AlphaFoldDB" id="A0A267FW45"/>
<dbReference type="Proteomes" id="UP000215902">
    <property type="component" value="Unassembled WGS sequence"/>
</dbReference>
<protein>
    <submittedName>
        <fullName evidence="1">Uncharacterized protein</fullName>
    </submittedName>
</protein>
<organism evidence="1 2">
    <name type="scientific">Macrostomum lignano</name>
    <dbReference type="NCBI Taxonomy" id="282301"/>
    <lineage>
        <taxon>Eukaryota</taxon>
        <taxon>Metazoa</taxon>
        <taxon>Spiralia</taxon>
        <taxon>Lophotrochozoa</taxon>
        <taxon>Platyhelminthes</taxon>
        <taxon>Rhabditophora</taxon>
        <taxon>Macrostomorpha</taxon>
        <taxon>Macrostomida</taxon>
        <taxon>Macrostomidae</taxon>
        <taxon>Macrostomum</taxon>
    </lineage>
</organism>
<evidence type="ECO:0000313" key="1">
    <source>
        <dbReference type="EMBL" id="PAA78001.1"/>
    </source>
</evidence>
<comment type="caution">
    <text evidence="1">The sequence shown here is derived from an EMBL/GenBank/DDBJ whole genome shotgun (WGS) entry which is preliminary data.</text>
</comment>
<dbReference type="EMBL" id="NIVC01000713">
    <property type="protein sequence ID" value="PAA78001.1"/>
    <property type="molecule type" value="Genomic_DNA"/>
</dbReference>
<gene>
    <name evidence="1" type="ORF">BOX15_Mlig005939g2</name>
</gene>
<proteinExistence type="predicted"/>
<name>A0A267FW45_9PLAT</name>
<sequence>AAVASFILSREFGLGQINASSEPKPLHRFPFANGLRGGQRAAGPPAHQARLRALPPLPVWPDPRLDSVEAFVERLKSRVLKLVDVFHYRLPLGLRLCRVGIDPFAGGRFYIDRPATWCQDNLAASYRAHLADNYAVLIAIGVLSRSYLPGDLLYLADGDVEWAAVEVQRRLARECQRCPRCGPLVDSVWHGDPADVGPFDDPPARAYLVCLALKLSRDGGW</sequence>
<feature type="non-terminal residue" evidence="1">
    <location>
        <position position="1"/>
    </location>
</feature>
<evidence type="ECO:0000313" key="2">
    <source>
        <dbReference type="Proteomes" id="UP000215902"/>
    </source>
</evidence>